<gene>
    <name evidence="2" type="ORF">H312_00519</name>
</gene>
<dbReference type="VEuPathDB" id="MicrosporidiaDB:H312_00519"/>
<keyword evidence="1" id="KW-0472">Membrane</keyword>
<keyword evidence="3" id="KW-1185">Reference proteome</keyword>
<protein>
    <submittedName>
        <fullName evidence="2">Uncharacterized protein</fullName>
    </submittedName>
</protein>
<proteinExistence type="predicted"/>
<accession>A0A059F4N8</accession>
<reference evidence="2 3" key="2">
    <citation type="submission" date="2014-03" db="EMBL/GenBank/DDBJ databases">
        <title>The Genome Sequence of Anncaliia algerae insect isolate PRA339.</title>
        <authorList>
            <consortium name="The Broad Institute Genome Sequencing Platform"/>
            <consortium name="The Broad Institute Genome Sequencing Center for Infectious Disease"/>
            <person name="Cuomo C."/>
            <person name="Becnel J."/>
            <person name="Sanscrainte N."/>
            <person name="Walker B."/>
            <person name="Young S.K."/>
            <person name="Zeng Q."/>
            <person name="Gargeya S."/>
            <person name="Fitzgerald M."/>
            <person name="Haas B."/>
            <person name="Abouelleil A."/>
            <person name="Alvarado L."/>
            <person name="Arachchi H.M."/>
            <person name="Berlin A.M."/>
            <person name="Chapman S.B."/>
            <person name="Dewar J."/>
            <person name="Goldberg J."/>
            <person name="Griggs A."/>
            <person name="Gujja S."/>
            <person name="Hansen M."/>
            <person name="Howarth C."/>
            <person name="Imamovic A."/>
            <person name="Larimer J."/>
            <person name="McCowan C."/>
            <person name="Murphy C."/>
            <person name="Neiman D."/>
            <person name="Pearson M."/>
            <person name="Priest M."/>
            <person name="Roberts A."/>
            <person name="Saif S."/>
            <person name="Shea T."/>
            <person name="Sisk P."/>
            <person name="Sykes S."/>
            <person name="Wortman J."/>
            <person name="Nusbaum C."/>
            <person name="Birren B."/>
        </authorList>
    </citation>
    <scope>NUCLEOTIDE SEQUENCE [LARGE SCALE GENOMIC DNA]</scope>
    <source>
        <strain evidence="2 3">PRA339</strain>
    </source>
</reference>
<evidence type="ECO:0000256" key="1">
    <source>
        <dbReference type="SAM" id="Phobius"/>
    </source>
</evidence>
<sequence>MNTILLIMVHSKILLLLNSFYIYRSLTEKNISELVEIKLNFLYIKLLLLYFLLNVLLEMLTMDAFIFLFKYRFLIVMLSVITINLSSLSNNKSLKPIVLHNRSH</sequence>
<dbReference type="HOGENOM" id="CLU_2249446_0_0_1"/>
<feature type="transmembrane region" description="Helical" evidence="1">
    <location>
        <begin position="35"/>
        <end position="53"/>
    </location>
</feature>
<reference evidence="3" key="1">
    <citation type="submission" date="2013-02" db="EMBL/GenBank/DDBJ databases">
        <authorList>
            <consortium name="The Broad Institute Genome Sequencing Platform"/>
            <person name="Cuomo C."/>
            <person name="Becnel J."/>
            <person name="Sanscrainte N."/>
            <person name="Walker B."/>
            <person name="Young S.K."/>
            <person name="Zeng Q."/>
            <person name="Gargeya S."/>
            <person name="Fitzgerald M."/>
            <person name="Haas B."/>
            <person name="Abouelleil A."/>
            <person name="Alvarado L."/>
            <person name="Arachchi H.M."/>
            <person name="Berlin A.M."/>
            <person name="Chapman S.B."/>
            <person name="Dewar J."/>
            <person name="Goldberg J."/>
            <person name="Griggs A."/>
            <person name="Gujja S."/>
            <person name="Hansen M."/>
            <person name="Howarth C."/>
            <person name="Imamovic A."/>
            <person name="Larimer J."/>
            <person name="McCowan C."/>
            <person name="Murphy C."/>
            <person name="Neiman D."/>
            <person name="Pearson M."/>
            <person name="Priest M."/>
            <person name="Roberts A."/>
            <person name="Saif S."/>
            <person name="Shea T."/>
            <person name="Sisk P."/>
            <person name="Sykes S."/>
            <person name="Wortman J."/>
            <person name="Nusbaum C."/>
            <person name="Birren B."/>
        </authorList>
    </citation>
    <scope>NUCLEOTIDE SEQUENCE [LARGE SCALE GENOMIC DNA]</scope>
    <source>
        <strain evidence="3">PRA339</strain>
    </source>
</reference>
<organism evidence="2 3">
    <name type="scientific">Anncaliia algerae PRA339</name>
    <dbReference type="NCBI Taxonomy" id="1288291"/>
    <lineage>
        <taxon>Eukaryota</taxon>
        <taxon>Fungi</taxon>
        <taxon>Fungi incertae sedis</taxon>
        <taxon>Microsporidia</taxon>
        <taxon>Tubulinosematoidea</taxon>
        <taxon>Tubulinosematidae</taxon>
        <taxon>Anncaliia</taxon>
    </lineage>
</organism>
<dbReference type="EMBL" id="KK365133">
    <property type="protein sequence ID" value="KCZ82037.1"/>
    <property type="molecule type" value="Genomic_DNA"/>
</dbReference>
<dbReference type="AlphaFoldDB" id="A0A059F4N8"/>
<feature type="transmembrane region" description="Helical" evidence="1">
    <location>
        <begin position="6"/>
        <end position="23"/>
    </location>
</feature>
<feature type="transmembrane region" description="Helical" evidence="1">
    <location>
        <begin position="65"/>
        <end position="85"/>
    </location>
</feature>
<evidence type="ECO:0000313" key="3">
    <source>
        <dbReference type="Proteomes" id="UP000030655"/>
    </source>
</evidence>
<evidence type="ECO:0000313" key="2">
    <source>
        <dbReference type="EMBL" id="KCZ82037.1"/>
    </source>
</evidence>
<keyword evidence="1" id="KW-1133">Transmembrane helix</keyword>
<name>A0A059F4N8_9MICR</name>
<dbReference type="Proteomes" id="UP000030655">
    <property type="component" value="Unassembled WGS sequence"/>
</dbReference>
<keyword evidence="1" id="KW-0812">Transmembrane</keyword>